<evidence type="ECO:0000256" key="2">
    <source>
        <dbReference type="SAM" id="Phobius"/>
    </source>
</evidence>
<organism evidence="3 4">
    <name type="scientific">Ostreobium quekettii</name>
    <dbReference type="NCBI Taxonomy" id="121088"/>
    <lineage>
        <taxon>Eukaryota</taxon>
        <taxon>Viridiplantae</taxon>
        <taxon>Chlorophyta</taxon>
        <taxon>core chlorophytes</taxon>
        <taxon>Ulvophyceae</taxon>
        <taxon>TCBD clade</taxon>
        <taxon>Bryopsidales</taxon>
        <taxon>Ostreobineae</taxon>
        <taxon>Ostreobiaceae</taxon>
        <taxon>Ostreobium</taxon>
    </lineage>
</organism>
<feature type="transmembrane region" description="Helical" evidence="2">
    <location>
        <begin position="30"/>
        <end position="50"/>
    </location>
</feature>
<dbReference type="PANTHER" id="PTHR34126">
    <property type="entry name" value="PEROXISOME BIOGENESIS PROTEIN 22"/>
    <property type="match status" value="1"/>
</dbReference>
<protein>
    <submittedName>
        <fullName evidence="3">Uncharacterized protein</fullName>
    </submittedName>
</protein>
<keyword evidence="2" id="KW-0472">Membrane</keyword>
<keyword evidence="4" id="KW-1185">Reference proteome</keyword>
<reference evidence="3" key="1">
    <citation type="submission" date="2020-12" db="EMBL/GenBank/DDBJ databases">
        <authorList>
            <person name="Iha C."/>
        </authorList>
    </citation>
    <scope>NUCLEOTIDE SEQUENCE</scope>
</reference>
<keyword evidence="2" id="KW-1133">Transmembrane helix</keyword>
<dbReference type="Pfam" id="PF22978">
    <property type="entry name" value="HAD_Pex22"/>
    <property type="match status" value="1"/>
</dbReference>
<dbReference type="PANTHER" id="PTHR34126:SF1">
    <property type="entry name" value="PEROXISOME BIOGENESIS PROTEIN 22"/>
    <property type="match status" value="1"/>
</dbReference>
<gene>
    <name evidence="3" type="ORF">OSTQU699_LOCUS4558</name>
</gene>
<keyword evidence="2" id="KW-0812">Transmembrane</keyword>
<sequence length="267" mass="28527">MDQLVQHLQRLAHALYVHVVSMLREAPPGALPLTGVIGLAALLAGLYQLGYTRRAPAADRPRADAQPRASRTNSAQYRLGSQKRSCPPGESEVPGSGAQGLPIPLSALRSQLVGISTVTISVPGVLLEQCDVEELEEEATVRPDAVEIVKELGSCVQLYLMAQVSSDIGEAVVRGALEAAGVLGRGKHQIPSHKLLVCETLPGKIAIVRQVEPELHVDGDRRTIEDLQRFIPQQLHIHKPGGQLASCSMGSVGYGESLSDALNIDLR</sequence>
<dbReference type="Proteomes" id="UP000708148">
    <property type="component" value="Unassembled WGS sequence"/>
</dbReference>
<evidence type="ECO:0000256" key="1">
    <source>
        <dbReference type="SAM" id="MobiDB-lite"/>
    </source>
</evidence>
<evidence type="ECO:0000313" key="3">
    <source>
        <dbReference type="EMBL" id="CAD7699199.1"/>
    </source>
</evidence>
<accession>A0A8S1IW91</accession>
<dbReference type="EMBL" id="CAJHUC010000970">
    <property type="protein sequence ID" value="CAD7699199.1"/>
    <property type="molecule type" value="Genomic_DNA"/>
</dbReference>
<feature type="region of interest" description="Disordered" evidence="1">
    <location>
        <begin position="57"/>
        <end position="98"/>
    </location>
</feature>
<comment type="caution">
    <text evidence="3">The sequence shown here is derived from an EMBL/GenBank/DDBJ whole genome shotgun (WGS) entry which is preliminary data.</text>
</comment>
<dbReference type="GO" id="GO:0007031">
    <property type="term" value="P:peroxisome organization"/>
    <property type="evidence" value="ECO:0007669"/>
    <property type="project" value="InterPro"/>
</dbReference>
<dbReference type="OrthoDB" id="77656at2759"/>
<dbReference type="AlphaFoldDB" id="A0A8S1IW91"/>
<evidence type="ECO:0000313" key="4">
    <source>
        <dbReference type="Proteomes" id="UP000708148"/>
    </source>
</evidence>
<dbReference type="InterPro" id="IPR037485">
    <property type="entry name" value="PEX22"/>
</dbReference>
<name>A0A8S1IW91_9CHLO</name>
<proteinExistence type="predicted"/>